<sequence>MRCSRCGTEAEKAGALAWYAVPWFLLLGALPPVRSICADCAGGQNFLALLATIALLVVAFVVAVILL</sequence>
<dbReference type="EMBL" id="JBHTIF010000001">
    <property type="protein sequence ID" value="MFD0724700.1"/>
    <property type="molecule type" value="Genomic_DNA"/>
</dbReference>
<accession>A0ABW2Y962</accession>
<protein>
    <submittedName>
        <fullName evidence="2">Uncharacterized protein</fullName>
    </submittedName>
</protein>
<gene>
    <name evidence="2" type="ORF">ACFQ0E_03710</name>
</gene>
<feature type="transmembrane region" description="Helical" evidence="1">
    <location>
        <begin position="16"/>
        <end position="33"/>
    </location>
</feature>
<keyword evidence="3" id="KW-1185">Reference proteome</keyword>
<dbReference type="Proteomes" id="UP001597110">
    <property type="component" value="Unassembled WGS sequence"/>
</dbReference>
<organism evidence="2 3">
    <name type="scientific">Lysobacter brunescens</name>
    <dbReference type="NCBI Taxonomy" id="262323"/>
    <lineage>
        <taxon>Bacteria</taxon>
        <taxon>Pseudomonadati</taxon>
        <taxon>Pseudomonadota</taxon>
        <taxon>Gammaproteobacteria</taxon>
        <taxon>Lysobacterales</taxon>
        <taxon>Lysobacteraceae</taxon>
        <taxon>Lysobacter</taxon>
    </lineage>
</organism>
<feature type="transmembrane region" description="Helical" evidence="1">
    <location>
        <begin position="45"/>
        <end position="66"/>
    </location>
</feature>
<reference evidence="3" key="1">
    <citation type="journal article" date="2019" name="Int. J. Syst. Evol. Microbiol.">
        <title>The Global Catalogue of Microorganisms (GCM) 10K type strain sequencing project: providing services to taxonomists for standard genome sequencing and annotation.</title>
        <authorList>
            <consortium name="The Broad Institute Genomics Platform"/>
            <consortium name="The Broad Institute Genome Sequencing Center for Infectious Disease"/>
            <person name="Wu L."/>
            <person name="Ma J."/>
        </authorList>
    </citation>
    <scope>NUCLEOTIDE SEQUENCE [LARGE SCALE GENOMIC DNA]</scope>
    <source>
        <strain evidence="3">CCUG 55585</strain>
    </source>
</reference>
<comment type="caution">
    <text evidence="2">The sequence shown here is derived from an EMBL/GenBank/DDBJ whole genome shotgun (WGS) entry which is preliminary data.</text>
</comment>
<keyword evidence="1" id="KW-1133">Transmembrane helix</keyword>
<keyword evidence="1" id="KW-0812">Transmembrane</keyword>
<name>A0ABW2Y962_9GAMM</name>
<dbReference type="RefSeq" id="WP_386822349.1">
    <property type="nucleotide sequence ID" value="NZ_JBHTIF010000001.1"/>
</dbReference>
<proteinExistence type="predicted"/>
<evidence type="ECO:0000313" key="3">
    <source>
        <dbReference type="Proteomes" id="UP001597110"/>
    </source>
</evidence>
<evidence type="ECO:0000313" key="2">
    <source>
        <dbReference type="EMBL" id="MFD0724700.1"/>
    </source>
</evidence>
<keyword evidence="1" id="KW-0472">Membrane</keyword>
<evidence type="ECO:0000256" key="1">
    <source>
        <dbReference type="SAM" id="Phobius"/>
    </source>
</evidence>